<sequence length="152" mass="15925">MTDTDPTVVGPIDFIIVEFPAGESNFNGEMIDELGELMDANTIRLIDAIILVKDAAGVVEALELSEVDADGPLAELESELRDFLGEDDLGNLSAAMDPGTVAGVLVYENVWAGPFAAAARRAGGTLVADGRIHTQDLAAAIDAERELENLGA</sequence>
<dbReference type="RefSeq" id="WP_134451994.1">
    <property type="nucleotide sequence ID" value="NZ_SOFL01000002.1"/>
</dbReference>
<organism evidence="1 2">
    <name type="scientific">Cryobacterium adonitolivorans</name>
    <dbReference type="NCBI Taxonomy" id="1259189"/>
    <lineage>
        <taxon>Bacteria</taxon>
        <taxon>Bacillati</taxon>
        <taxon>Actinomycetota</taxon>
        <taxon>Actinomycetes</taxon>
        <taxon>Micrococcales</taxon>
        <taxon>Microbacteriaceae</taxon>
        <taxon>Cryobacterium</taxon>
    </lineage>
</organism>
<accession>A0A4V3IDH4</accession>
<protein>
    <submittedName>
        <fullName evidence="1">DUF1269 domain-containing protein</fullName>
    </submittedName>
</protein>
<dbReference type="OrthoDB" id="1779644at2"/>
<gene>
    <name evidence="1" type="ORF">E3O42_00520</name>
</gene>
<comment type="caution">
    <text evidence="1">The sequence shown here is derived from an EMBL/GenBank/DDBJ whole genome shotgun (WGS) entry which is preliminary data.</text>
</comment>
<evidence type="ECO:0000313" key="1">
    <source>
        <dbReference type="EMBL" id="TFC06910.1"/>
    </source>
</evidence>
<evidence type="ECO:0000313" key="2">
    <source>
        <dbReference type="Proteomes" id="UP000297907"/>
    </source>
</evidence>
<dbReference type="AlphaFoldDB" id="A0A4V3IDH4"/>
<proteinExistence type="predicted"/>
<keyword evidence="2" id="KW-1185">Reference proteome</keyword>
<name>A0A4V3IDH4_9MICO</name>
<dbReference type="Proteomes" id="UP000297907">
    <property type="component" value="Unassembled WGS sequence"/>
</dbReference>
<reference evidence="1 2" key="1">
    <citation type="submission" date="2019-03" db="EMBL/GenBank/DDBJ databases">
        <title>Genomics of glacier-inhabiting Cryobacterium strains.</title>
        <authorList>
            <person name="Liu Q."/>
            <person name="Xin Y.-H."/>
        </authorList>
    </citation>
    <scope>NUCLEOTIDE SEQUENCE [LARGE SCALE GENOMIC DNA]</scope>
    <source>
        <strain evidence="1 2">RHLS22-1</strain>
    </source>
</reference>
<dbReference type="EMBL" id="SOFL01000002">
    <property type="protein sequence ID" value="TFC06910.1"/>
    <property type="molecule type" value="Genomic_DNA"/>
</dbReference>